<feature type="region of interest" description="Disordered" evidence="4">
    <location>
        <begin position="555"/>
        <end position="600"/>
    </location>
</feature>
<dbReference type="Pfam" id="PF16326">
    <property type="entry name" value="ABC_tran_CTD"/>
    <property type="match status" value="1"/>
</dbReference>
<reference evidence="6 7" key="1">
    <citation type="submission" date="2021-03" db="EMBL/GenBank/DDBJ databases">
        <title>Genomic Encyclopedia of Type Strains, Phase IV (KMG-IV): sequencing the most valuable type-strain genomes for metagenomic binning, comparative biology and taxonomic classification.</title>
        <authorList>
            <person name="Goeker M."/>
        </authorList>
    </citation>
    <scope>NUCLEOTIDE SEQUENCE [LARGE SCALE GENOMIC DNA]</scope>
    <source>
        <strain evidence="6 7">DSM 21292</strain>
    </source>
</reference>
<evidence type="ECO:0000259" key="5">
    <source>
        <dbReference type="PROSITE" id="PS50893"/>
    </source>
</evidence>
<feature type="domain" description="ABC transporter" evidence="5">
    <location>
        <begin position="336"/>
        <end position="550"/>
    </location>
</feature>
<dbReference type="InterPro" id="IPR037118">
    <property type="entry name" value="Val-tRNA_synth_C_sf"/>
</dbReference>
<feature type="domain" description="ABC transporter" evidence="5">
    <location>
        <begin position="9"/>
        <end position="268"/>
    </location>
</feature>
<evidence type="ECO:0000256" key="4">
    <source>
        <dbReference type="SAM" id="MobiDB-lite"/>
    </source>
</evidence>
<keyword evidence="7" id="KW-1185">Reference proteome</keyword>
<evidence type="ECO:0000256" key="1">
    <source>
        <dbReference type="ARBA" id="ARBA00022741"/>
    </source>
</evidence>
<dbReference type="InterPro" id="IPR027417">
    <property type="entry name" value="P-loop_NTPase"/>
</dbReference>
<dbReference type="GO" id="GO:0005524">
    <property type="term" value="F:ATP binding"/>
    <property type="evidence" value="ECO:0007669"/>
    <property type="project" value="UniProtKB-KW"/>
</dbReference>
<dbReference type="PANTHER" id="PTHR42855:SF2">
    <property type="entry name" value="DRUG RESISTANCE ABC TRANSPORTER,ATP-BINDING PROTEIN"/>
    <property type="match status" value="1"/>
</dbReference>
<dbReference type="InterPro" id="IPR051309">
    <property type="entry name" value="ABCF_ATPase"/>
</dbReference>
<dbReference type="SMART" id="SM00382">
    <property type="entry name" value="AAA"/>
    <property type="match status" value="2"/>
</dbReference>
<proteinExistence type="predicted"/>
<dbReference type="PANTHER" id="PTHR42855">
    <property type="entry name" value="ABC TRANSPORTER ATP-BINDING SUBUNIT"/>
    <property type="match status" value="1"/>
</dbReference>
<keyword evidence="2 6" id="KW-0067">ATP-binding</keyword>
<evidence type="ECO:0000256" key="2">
    <source>
        <dbReference type="ARBA" id="ARBA00022840"/>
    </source>
</evidence>
<organism evidence="6 7">
    <name type="scientific">Paenibacillus xylanexedens</name>
    <dbReference type="NCBI Taxonomy" id="528191"/>
    <lineage>
        <taxon>Bacteria</taxon>
        <taxon>Bacillati</taxon>
        <taxon>Bacillota</taxon>
        <taxon>Bacilli</taxon>
        <taxon>Bacillales</taxon>
        <taxon>Paenibacillaceae</taxon>
        <taxon>Paenibacillus</taxon>
    </lineage>
</organism>
<dbReference type="InterPro" id="IPR003593">
    <property type="entry name" value="AAA+_ATPase"/>
</dbReference>
<protein>
    <submittedName>
        <fullName evidence="6">ATP-binding cassette subfamily F protein 3</fullName>
    </submittedName>
</protein>
<feature type="coiled-coil region" evidence="3">
    <location>
        <begin position="254"/>
        <end position="281"/>
    </location>
</feature>
<evidence type="ECO:0000313" key="6">
    <source>
        <dbReference type="EMBL" id="MBP2247949.1"/>
    </source>
</evidence>
<dbReference type="Pfam" id="PF12848">
    <property type="entry name" value="ABC_tran_Xtn"/>
    <property type="match status" value="1"/>
</dbReference>
<keyword evidence="3" id="KW-0175">Coiled coil</keyword>
<gene>
    <name evidence="6" type="ORF">J2Z28_004618</name>
</gene>
<feature type="compositionally biased region" description="Polar residues" evidence="4">
    <location>
        <begin position="561"/>
        <end position="575"/>
    </location>
</feature>
<dbReference type="CDD" id="cd03221">
    <property type="entry name" value="ABCF_EF-3"/>
    <property type="match status" value="2"/>
</dbReference>
<comment type="caution">
    <text evidence="6">The sequence shown here is derived from an EMBL/GenBank/DDBJ whole genome shotgun (WGS) entry which is preliminary data.</text>
</comment>
<dbReference type="PROSITE" id="PS50893">
    <property type="entry name" value="ABC_TRANSPORTER_2"/>
    <property type="match status" value="2"/>
</dbReference>
<dbReference type="InterPro" id="IPR032781">
    <property type="entry name" value="ABC_tran_Xtn"/>
</dbReference>
<dbReference type="Proteomes" id="UP000810207">
    <property type="component" value="Unassembled WGS sequence"/>
</dbReference>
<dbReference type="EMBL" id="JAGIKV010000019">
    <property type="protein sequence ID" value="MBP2247949.1"/>
    <property type="molecule type" value="Genomic_DNA"/>
</dbReference>
<dbReference type="InterPro" id="IPR032524">
    <property type="entry name" value="ABC_tran_C"/>
</dbReference>
<feature type="compositionally biased region" description="Basic and acidic residues" evidence="4">
    <location>
        <begin position="582"/>
        <end position="600"/>
    </location>
</feature>
<dbReference type="PROSITE" id="PS00211">
    <property type="entry name" value="ABC_TRANSPORTER_1"/>
    <property type="match status" value="2"/>
</dbReference>
<keyword evidence="1" id="KW-0547">Nucleotide-binding</keyword>
<dbReference type="Gene3D" id="1.10.287.380">
    <property type="entry name" value="Valyl-tRNA synthetase, C-terminal domain"/>
    <property type="match status" value="1"/>
</dbReference>
<name>A0ABS4S091_PAEXY</name>
<evidence type="ECO:0000256" key="3">
    <source>
        <dbReference type="SAM" id="Coils"/>
    </source>
</evidence>
<dbReference type="InterPro" id="IPR017871">
    <property type="entry name" value="ABC_transporter-like_CS"/>
</dbReference>
<evidence type="ECO:0000313" key="7">
    <source>
        <dbReference type="Proteomes" id="UP000810207"/>
    </source>
</evidence>
<sequence length="658" mass="74891">MEELNFMLLQVSGIIKRFGVDPILDGVNLQILERERIGLVGVNGAGKSTLLKIVAGEMSYDGGQIFKSKETTLGYLAQNSGLQSDRNIWEEMMNVFAHLTQAEADLRQMERDIADPAQMEDEKKYADLLERYAKRSDWFKDHGGYEMETRIRSVLHGMGFGEFSPDTPIATLSGGQKTRLALARILLQAPDLLMLDEPTNYLDIATLTWLEDYLRGYSGALLVVSHDRYFLDRLVTTIVEIERHRSKKYTGNYSRYMELKAAEYENQMKQYEKQQGEISKMEDFVQKNIVRASTTKRAQSRRKALDKMERLDKPMGDLKKAHFSFETAVMSGKEVLRVDQLSVAYDEASPLFRNVSFDLRRGETVALIGPNGIGKSTMLKCLTGSLRPVSGEIQWGTKVQIGYYDQEQTGLNPSNTVLEELWSAYPGMEEARIRTVLGNFLFSGDDVLKKISSLSGGEKARVSLSKLMLKEANMLILDEPTNHLDLFAKEVLEAALMDYEGTLLFISHDRYFLNKMAERIVELHPGGTEQYLGNYDDYVEKKQELEDIAREAAEARQASAKNSSKSDLNTATTEKSGAASFEAEKQAKREERNRQRKQEALEQQIAELETKITELEAQMALPEIYQDYMKLQELQQQSEEHKAELTKAYEDWEELAME</sequence>
<dbReference type="Gene3D" id="3.40.50.300">
    <property type="entry name" value="P-loop containing nucleotide triphosphate hydrolases"/>
    <property type="match status" value="2"/>
</dbReference>
<dbReference type="Pfam" id="PF00005">
    <property type="entry name" value="ABC_tran"/>
    <property type="match status" value="2"/>
</dbReference>
<dbReference type="SUPFAM" id="SSF52540">
    <property type="entry name" value="P-loop containing nucleoside triphosphate hydrolases"/>
    <property type="match status" value="2"/>
</dbReference>
<dbReference type="InterPro" id="IPR003439">
    <property type="entry name" value="ABC_transporter-like_ATP-bd"/>
</dbReference>
<accession>A0ABS4S091</accession>